<protein>
    <recommendedName>
        <fullName evidence="2">Ribosomal protein mS38 C-terminal domain-containing protein</fullName>
    </recommendedName>
</protein>
<dbReference type="OrthoDB" id="10378603at2759"/>
<accession>A0A1B7TKG5</accession>
<keyword evidence="4" id="KW-1185">Reference proteome</keyword>
<evidence type="ECO:0000313" key="3">
    <source>
        <dbReference type="EMBL" id="OBA29155.1"/>
    </source>
</evidence>
<gene>
    <name evidence="3" type="ORF">HANVADRAFT_67297</name>
</gene>
<sequence length="140" mass="16783">MFNQIFKVSKLCVRNNLLTPLVPNKRLIFTQIPILTKPIVPSISNILPNTHKSLIIDLIEQHEKSLINLGLKQNEEDSLLQLDSVLRKRRQKIRNHKMRKRRKDHRISINHQNDVKRQKRLNKEARENYELEHGLKFYKH</sequence>
<dbReference type="EMBL" id="LXPE01000001">
    <property type="protein sequence ID" value="OBA29155.1"/>
    <property type="molecule type" value="Genomic_DNA"/>
</dbReference>
<dbReference type="Pfam" id="PF08213">
    <property type="entry name" value="COX24_C"/>
    <property type="match status" value="1"/>
</dbReference>
<comment type="caution">
    <text evidence="3">The sequence shown here is derived from an EMBL/GenBank/DDBJ whole genome shotgun (WGS) entry which is preliminary data.</text>
</comment>
<evidence type="ECO:0000313" key="4">
    <source>
        <dbReference type="Proteomes" id="UP000092321"/>
    </source>
</evidence>
<dbReference type="InterPro" id="IPR013177">
    <property type="entry name" value="Ribosomal_mS38_C"/>
</dbReference>
<evidence type="ECO:0000256" key="1">
    <source>
        <dbReference type="SAM" id="MobiDB-lite"/>
    </source>
</evidence>
<feature type="region of interest" description="Disordered" evidence="1">
    <location>
        <begin position="94"/>
        <end position="115"/>
    </location>
</feature>
<evidence type="ECO:0000259" key="2">
    <source>
        <dbReference type="Pfam" id="PF08213"/>
    </source>
</evidence>
<dbReference type="AlphaFoldDB" id="A0A1B7TKG5"/>
<dbReference type="Proteomes" id="UP000092321">
    <property type="component" value="Unassembled WGS sequence"/>
</dbReference>
<feature type="compositionally biased region" description="Basic residues" evidence="1">
    <location>
        <begin position="94"/>
        <end position="105"/>
    </location>
</feature>
<name>A0A1B7TKG5_9ASCO</name>
<proteinExistence type="predicted"/>
<reference evidence="4" key="1">
    <citation type="journal article" date="2016" name="Proc. Natl. Acad. Sci. U.S.A.">
        <title>Comparative genomics of biotechnologically important yeasts.</title>
        <authorList>
            <person name="Riley R."/>
            <person name="Haridas S."/>
            <person name="Wolfe K.H."/>
            <person name="Lopes M.R."/>
            <person name="Hittinger C.T."/>
            <person name="Goeker M."/>
            <person name="Salamov A.A."/>
            <person name="Wisecaver J.H."/>
            <person name="Long T.M."/>
            <person name="Calvey C.H."/>
            <person name="Aerts A.L."/>
            <person name="Barry K.W."/>
            <person name="Choi C."/>
            <person name="Clum A."/>
            <person name="Coughlan A.Y."/>
            <person name="Deshpande S."/>
            <person name="Douglass A.P."/>
            <person name="Hanson S.J."/>
            <person name="Klenk H.-P."/>
            <person name="LaButti K.M."/>
            <person name="Lapidus A."/>
            <person name="Lindquist E.A."/>
            <person name="Lipzen A.M."/>
            <person name="Meier-Kolthoff J.P."/>
            <person name="Ohm R.A."/>
            <person name="Otillar R.P."/>
            <person name="Pangilinan J.L."/>
            <person name="Peng Y."/>
            <person name="Rokas A."/>
            <person name="Rosa C.A."/>
            <person name="Scheuner C."/>
            <person name="Sibirny A.A."/>
            <person name="Slot J.C."/>
            <person name="Stielow J.B."/>
            <person name="Sun H."/>
            <person name="Kurtzman C.P."/>
            <person name="Blackwell M."/>
            <person name="Grigoriev I.V."/>
            <person name="Jeffries T.W."/>
        </authorList>
    </citation>
    <scope>NUCLEOTIDE SEQUENCE [LARGE SCALE GENOMIC DNA]</scope>
    <source>
        <strain evidence="4">NRRL Y-1626</strain>
    </source>
</reference>
<organism evidence="3 4">
    <name type="scientific">Hanseniaspora valbyensis NRRL Y-1626</name>
    <dbReference type="NCBI Taxonomy" id="766949"/>
    <lineage>
        <taxon>Eukaryota</taxon>
        <taxon>Fungi</taxon>
        <taxon>Dikarya</taxon>
        <taxon>Ascomycota</taxon>
        <taxon>Saccharomycotina</taxon>
        <taxon>Saccharomycetes</taxon>
        <taxon>Saccharomycodales</taxon>
        <taxon>Saccharomycodaceae</taxon>
        <taxon>Hanseniaspora</taxon>
    </lineage>
</organism>
<feature type="domain" description="Ribosomal protein mS38 C-terminal" evidence="2">
    <location>
        <begin position="82"/>
        <end position="107"/>
    </location>
</feature>